<protein>
    <submittedName>
        <fullName evidence="1">Uncharacterized protein</fullName>
    </submittedName>
</protein>
<accession>A0A1J8R1M4</accession>
<dbReference type="EMBL" id="LVVM01001811">
    <property type="protein sequence ID" value="OJA17796.1"/>
    <property type="molecule type" value="Genomic_DNA"/>
</dbReference>
<proteinExistence type="predicted"/>
<dbReference type="AlphaFoldDB" id="A0A1J8R1M4"/>
<organism evidence="1 2">
    <name type="scientific">Rhizopogon vesiculosus</name>
    <dbReference type="NCBI Taxonomy" id="180088"/>
    <lineage>
        <taxon>Eukaryota</taxon>
        <taxon>Fungi</taxon>
        <taxon>Dikarya</taxon>
        <taxon>Basidiomycota</taxon>
        <taxon>Agaricomycotina</taxon>
        <taxon>Agaricomycetes</taxon>
        <taxon>Agaricomycetidae</taxon>
        <taxon>Boletales</taxon>
        <taxon>Suillineae</taxon>
        <taxon>Rhizopogonaceae</taxon>
        <taxon>Rhizopogon</taxon>
    </lineage>
</organism>
<evidence type="ECO:0000313" key="1">
    <source>
        <dbReference type="EMBL" id="OJA17796.1"/>
    </source>
</evidence>
<sequence length="25" mass="3003">MRYTCHLLCTGLDRDVPFLKRVDHI</sequence>
<keyword evidence="2" id="KW-1185">Reference proteome</keyword>
<evidence type="ECO:0000313" key="2">
    <source>
        <dbReference type="Proteomes" id="UP000183567"/>
    </source>
</evidence>
<dbReference type="Proteomes" id="UP000183567">
    <property type="component" value="Unassembled WGS sequence"/>
</dbReference>
<comment type="caution">
    <text evidence="1">The sequence shown here is derived from an EMBL/GenBank/DDBJ whole genome shotgun (WGS) entry which is preliminary data.</text>
</comment>
<reference evidence="1 2" key="1">
    <citation type="submission" date="2016-03" db="EMBL/GenBank/DDBJ databases">
        <title>Comparative genomics of the ectomycorrhizal sister species Rhizopogon vinicolor and Rhizopogon vesiculosus (Basidiomycota: Boletales) reveals a divergence of the mating type B locus.</title>
        <authorList>
            <person name="Mujic A.B."/>
            <person name="Kuo A."/>
            <person name="Tritt A."/>
            <person name="Lipzen A."/>
            <person name="Chen C."/>
            <person name="Johnson J."/>
            <person name="Sharma A."/>
            <person name="Barry K."/>
            <person name="Grigoriev I.V."/>
            <person name="Spatafora J.W."/>
        </authorList>
    </citation>
    <scope>NUCLEOTIDE SEQUENCE [LARGE SCALE GENOMIC DNA]</scope>
    <source>
        <strain evidence="1 2">AM-OR11-056</strain>
    </source>
</reference>
<gene>
    <name evidence="1" type="ORF">AZE42_11312</name>
</gene>
<name>A0A1J8R1M4_9AGAM</name>